<dbReference type="GO" id="GO:0016020">
    <property type="term" value="C:membrane"/>
    <property type="evidence" value="ECO:0007669"/>
    <property type="project" value="InterPro"/>
</dbReference>
<protein>
    <submittedName>
        <fullName evidence="3">EamA family transporter</fullName>
    </submittedName>
</protein>
<dbReference type="Gene3D" id="1.10.3730.20">
    <property type="match status" value="1"/>
</dbReference>
<evidence type="ECO:0000313" key="3">
    <source>
        <dbReference type="EMBL" id="NDY42054.1"/>
    </source>
</evidence>
<feature type="transmembrane region" description="Helical" evidence="1">
    <location>
        <begin position="92"/>
        <end position="112"/>
    </location>
</feature>
<dbReference type="InterPro" id="IPR000620">
    <property type="entry name" value="EamA_dom"/>
</dbReference>
<reference evidence="3 4" key="1">
    <citation type="submission" date="2020-02" db="EMBL/GenBank/DDBJ databases">
        <title>Comparative genomics of sulfur disproportionating microorganisms.</title>
        <authorList>
            <person name="Ward L.M."/>
            <person name="Bertran E."/>
            <person name="Johnston D.T."/>
        </authorList>
    </citation>
    <scope>NUCLEOTIDE SEQUENCE [LARGE SCALE GENOMIC DNA]</scope>
    <source>
        <strain evidence="3 4">DSM 100025</strain>
    </source>
</reference>
<feature type="domain" description="EamA" evidence="2">
    <location>
        <begin position="8"/>
        <end position="135"/>
    </location>
</feature>
<feature type="transmembrane region" description="Helical" evidence="1">
    <location>
        <begin position="6"/>
        <end position="22"/>
    </location>
</feature>
<feature type="transmembrane region" description="Helical" evidence="1">
    <location>
        <begin position="65"/>
        <end position="85"/>
    </location>
</feature>
<organism evidence="3 4">
    <name type="scientific">Dissulfurirhabdus thermomarina</name>
    <dbReference type="NCBI Taxonomy" id="1765737"/>
    <lineage>
        <taxon>Bacteria</taxon>
        <taxon>Deltaproteobacteria</taxon>
        <taxon>Dissulfurirhabdaceae</taxon>
        <taxon>Dissulfurirhabdus</taxon>
    </lineage>
</organism>
<dbReference type="Proteomes" id="UP000469346">
    <property type="component" value="Unassembled WGS sequence"/>
</dbReference>
<dbReference type="AlphaFoldDB" id="A0A6N9TQQ3"/>
<evidence type="ECO:0000256" key="1">
    <source>
        <dbReference type="SAM" id="Phobius"/>
    </source>
</evidence>
<proteinExistence type="predicted"/>
<dbReference type="PANTHER" id="PTHR22911">
    <property type="entry name" value="ACYL-MALONYL CONDENSING ENZYME-RELATED"/>
    <property type="match status" value="1"/>
</dbReference>
<keyword evidence="1" id="KW-1133">Transmembrane helix</keyword>
<keyword evidence="4" id="KW-1185">Reference proteome</keyword>
<gene>
    <name evidence="3" type="ORF">G3N55_04220</name>
</gene>
<feature type="transmembrane region" description="Helical" evidence="1">
    <location>
        <begin position="118"/>
        <end position="136"/>
    </location>
</feature>
<dbReference type="PANTHER" id="PTHR22911:SF137">
    <property type="entry name" value="SOLUTE CARRIER FAMILY 35 MEMBER G2-RELATED"/>
    <property type="match status" value="1"/>
</dbReference>
<keyword evidence="1" id="KW-0812">Transmembrane</keyword>
<dbReference type="SUPFAM" id="SSF103481">
    <property type="entry name" value="Multidrug resistance efflux transporter EmrE"/>
    <property type="match status" value="1"/>
</dbReference>
<comment type="caution">
    <text evidence="3">The sequence shown here is derived from an EMBL/GenBank/DDBJ whole genome shotgun (WGS) entry which is preliminary data.</text>
</comment>
<dbReference type="EMBL" id="JAAGRR010000032">
    <property type="protein sequence ID" value="NDY42054.1"/>
    <property type="molecule type" value="Genomic_DNA"/>
</dbReference>
<evidence type="ECO:0000313" key="4">
    <source>
        <dbReference type="Proteomes" id="UP000469346"/>
    </source>
</evidence>
<accession>A0A6N9TQQ3</accession>
<keyword evidence="1" id="KW-0472">Membrane</keyword>
<dbReference type="InterPro" id="IPR037185">
    <property type="entry name" value="EmrE-like"/>
</dbReference>
<evidence type="ECO:0000259" key="2">
    <source>
        <dbReference type="Pfam" id="PF00892"/>
    </source>
</evidence>
<name>A0A6N9TQQ3_DISTH</name>
<sequence length="139" mass="14598">MSEWFLDALVALLCWGLWAYFPKLAVRHIPPGSALVFEALGILLVGGAAAAWIGRGLQYDPRGAVPAVLTGVFGGIGLYFFFGAARSGPISLVAPLTALYPLVTLVLAVLFLGERLSWQQGLGVALAVAAGVLLSWKGF</sequence>
<dbReference type="RefSeq" id="WP_163298202.1">
    <property type="nucleotide sequence ID" value="NZ_JAAGRR010000032.1"/>
</dbReference>
<dbReference type="Pfam" id="PF00892">
    <property type="entry name" value="EamA"/>
    <property type="match status" value="1"/>
</dbReference>
<feature type="transmembrane region" description="Helical" evidence="1">
    <location>
        <begin position="34"/>
        <end position="53"/>
    </location>
</feature>